<dbReference type="InterPro" id="IPR005625">
    <property type="entry name" value="PepSY-ass_TM"/>
</dbReference>
<sequence length="173" mass="18386">MKKTRQAHLWIGLICSIFILMESITGLLMNEPWLIGQSKTEGGANFKQGMMIPQQSTTTNNTSQTTGQTAQSGAATQSNGTTNNQAAANAQGNTNGQVPAMGGRGGEGSQSGSLMSIVRGLHEGRIGTTDITWLIDLTAIAMIFLTGSGIYLSMKVLAADRKRKRLKAEREIA</sequence>
<evidence type="ECO:0000313" key="4">
    <source>
        <dbReference type="Proteomes" id="UP000319671"/>
    </source>
</evidence>
<name>A0A561CX57_9BACI</name>
<evidence type="ECO:0000256" key="1">
    <source>
        <dbReference type="SAM" id="MobiDB-lite"/>
    </source>
</evidence>
<proteinExistence type="predicted"/>
<feature type="transmembrane region" description="Helical" evidence="2">
    <location>
        <begin position="131"/>
        <end position="154"/>
    </location>
</feature>
<feature type="region of interest" description="Disordered" evidence="1">
    <location>
        <begin position="55"/>
        <end position="112"/>
    </location>
</feature>
<keyword evidence="4" id="KW-1185">Reference proteome</keyword>
<feature type="transmembrane region" description="Helical" evidence="2">
    <location>
        <begin position="7"/>
        <end position="29"/>
    </location>
</feature>
<evidence type="ECO:0000256" key="2">
    <source>
        <dbReference type="SAM" id="Phobius"/>
    </source>
</evidence>
<reference evidence="3 4" key="1">
    <citation type="submission" date="2019-06" db="EMBL/GenBank/DDBJ databases">
        <title>Sorghum-associated microbial communities from plants grown in Nebraska, USA.</title>
        <authorList>
            <person name="Schachtman D."/>
        </authorList>
    </citation>
    <scope>NUCLEOTIDE SEQUENCE [LARGE SCALE GENOMIC DNA]</scope>
    <source>
        <strain evidence="3 4">2482</strain>
    </source>
</reference>
<dbReference type="Proteomes" id="UP000319671">
    <property type="component" value="Unassembled WGS sequence"/>
</dbReference>
<protein>
    <recommendedName>
        <fullName evidence="5">PepSY-associated transmembrane protein</fullName>
    </recommendedName>
</protein>
<organism evidence="3 4">
    <name type="scientific">Neobacillus bataviensis</name>
    <dbReference type="NCBI Taxonomy" id="220685"/>
    <lineage>
        <taxon>Bacteria</taxon>
        <taxon>Bacillati</taxon>
        <taxon>Bacillota</taxon>
        <taxon>Bacilli</taxon>
        <taxon>Bacillales</taxon>
        <taxon>Bacillaceae</taxon>
        <taxon>Neobacillus</taxon>
    </lineage>
</organism>
<keyword evidence="2" id="KW-0472">Membrane</keyword>
<evidence type="ECO:0000313" key="3">
    <source>
        <dbReference type="EMBL" id="TWD95811.1"/>
    </source>
</evidence>
<keyword evidence="2" id="KW-1133">Transmembrane helix</keyword>
<dbReference type="AlphaFoldDB" id="A0A561CX57"/>
<dbReference type="EMBL" id="VIVN01000012">
    <property type="protein sequence ID" value="TWD95811.1"/>
    <property type="molecule type" value="Genomic_DNA"/>
</dbReference>
<feature type="compositionally biased region" description="Low complexity" evidence="1">
    <location>
        <begin position="55"/>
        <end position="97"/>
    </location>
</feature>
<keyword evidence="2" id="KW-0812">Transmembrane</keyword>
<accession>A0A561CX57</accession>
<comment type="caution">
    <text evidence="3">The sequence shown here is derived from an EMBL/GenBank/DDBJ whole genome shotgun (WGS) entry which is preliminary data.</text>
</comment>
<gene>
    <name evidence="3" type="ORF">FB550_112174</name>
</gene>
<dbReference type="Pfam" id="PF03929">
    <property type="entry name" value="PepSY_TM"/>
    <property type="match status" value="1"/>
</dbReference>
<evidence type="ECO:0008006" key="5">
    <source>
        <dbReference type="Google" id="ProtNLM"/>
    </source>
</evidence>